<evidence type="ECO:0000256" key="1">
    <source>
        <dbReference type="SAM" id="Phobius"/>
    </source>
</evidence>
<feature type="non-terminal residue" evidence="2">
    <location>
        <position position="259"/>
    </location>
</feature>
<feature type="transmembrane region" description="Helical" evidence="1">
    <location>
        <begin position="183"/>
        <end position="203"/>
    </location>
</feature>
<proteinExistence type="predicted"/>
<protein>
    <recommendedName>
        <fullName evidence="4">MARVEL domain-containing protein</fullName>
    </recommendedName>
</protein>
<keyword evidence="1" id="KW-0472">Membrane</keyword>
<evidence type="ECO:0000313" key="3">
    <source>
        <dbReference type="Proteomes" id="UP000800082"/>
    </source>
</evidence>
<accession>A0A6A5RVW2</accession>
<dbReference type="RefSeq" id="XP_033451552.1">
    <property type="nucleotide sequence ID" value="XM_033594738.1"/>
</dbReference>
<feature type="transmembrane region" description="Helical" evidence="1">
    <location>
        <begin position="107"/>
        <end position="130"/>
    </location>
</feature>
<dbReference type="GeneID" id="54352406"/>
<dbReference type="AlphaFoldDB" id="A0A6A5RVW2"/>
<keyword evidence="1" id="KW-1133">Transmembrane helix</keyword>
<organism evidence="2 3">
    <name type="scientific">Didymella exigua CBS 183.55</name>
    <dbReference type="NCBI Taxonomy" id="1150837"/>
    <lineage>
        <taxon>Eukaryota</taxon>
        <taxon>Fungi</taxon>
        <taxon>Dikarya</taxon>
        <taxon>Ascomycota</taxon>
        <taxon>Pezizomycotina</taxon>
        <taxon>Dothideomycetes</taxon>
        <taxon>Pleosporomycetidae</taxon>
        <taxon>Pleosporales</taxon>
        <taxon>Pleosporineae</taxon>
        <taxon>Didymellaceae</taxon>
        <taxon>Didymella</taxon>
    </lineage>
</organism>
<feature type="non-terminal residue" evidence="2">
    <location>
        <position position="1"/>
    </location>
</feature>
<dbReference type="OrthoDB" id="3796171at2759"/>
<keyword evidence="3" id="KW-1185">Reference proteome</keyword>
<evidence type="ECO:0000313" key="2">
    <source>
        <dbReference type="EMBL" id="KAF1931304.1"/>
    </source>
</evidence>
<gene>
    <name evidence="2" type="ORF">M421DRAFT_48097</name>
</gene>
<name>A0A6A5RVW2_9PLEO</name>
<reference evidence="2" key="1">
    <citation type="journal article" date="2020" name="Stud. Mycol.">
        <title>101 Dothideomycetes genomes: a test case for predicting lifestyles and emergence of pathogens.</title>
        <authorList>
            <person name="Haridas S."/>
            <person name="Albert R."/>
            <person name="Binder M."/>
            <person name="Bloem J."/>
            <person name="Labutti K."/>
            <person name="Salamov A."/>
            <person name="Andreopoulos B."/>
            <person name="Baker S."/>
            <person name="Barry K."/>
            <person name="Bills G."/>
            <person name="Bluhm B."/>
            <person name="Cannon C."/>
            <person name="Castanera R."/>
            <person name="Culley D."/>
            <person name="Daum C."/>
            <person name="Ezra D."/>
            <person name="Gonzalez J."/>
            <person name="Henrissat B."/>
            <person name="Kuo A."/>
            <person name="Liang C."/>
            <person name="Lipzen A."/>
            <person name="Lutzoni F."/>
            <person name="Magnuson J."/>
            <person name="Mondo S."/>
            <person name="Nolan M."/>
            <person name="Ohm R."/>
            <person name="Pangilinan J."/>
            <person name="Park H.-J."/>
            <person name="Ramirez L."/>
            <person name="Alfaro M."/>
            <person name="Sun H."/>
            <person name="Tritt A."/>
            <person name="Yoshinaga Y."/>
            <person name="Zwiers L.-H."/>
            <person name="Turgeon B."/>
            <person name="Goodwin S."/>
            <person name="Spatafora J."/>
            <person name="Crous P."/>
            <person name="Grigoriev I."/>
        </authorList>
    </citation>
    <scope>NUCLEOTIDE SEQUENCE</scope>
    <source>
        <strain evidence="2">CBS 183.55</strain>
    </source>
</reference>
<sequence>ILLLAPTVLLLFPVSVLVFVLERISKSLLLEQTGRDWRNGAYLIYLNGPNVTDPSSTANTAVTVRINRAPSWAIIGVCVAAYIVSVFDAFGIWELRKVEGTHGRQRGWAWAAAIGNIVLVGLSLGVFGWASSLQGNEGWRSYEDVQKQGQEYTRETWSCQIERFYPNEGWAGTACGTAKATRFLLIPMAIFALLFLGSLWIIICQRGGVKWLCGGKGRYAGFNNAYELQQGGPLGSYAPGPYAQGPSQWAPQPYHHVQP</sequence>
<keyword evidence="1" id="KW-0812">Transmembrane</keyword>
<feature type="transmembrane region" description="Helical" evidence="1">
    <location>
        <begin position="72"/>
        <end position="95"/>
    </location>
</feature>
<dbReference type="EMBL" id="ML978961">
    <property type="protein sequence ID" value="KAF1931304.1"/>
    <property type="molecule type" value="Genomic_DNA"/>
</dbReference>
<dbReference type="Proteomes" id="UP000800082">
    <property type="component" value="Unassembled WGS sequence"/>
</dbReference>
<evidence type="ECO:0008006" key="4">
    <source>
        <dbReference type="Google" id="ProtNLM"/>
    </source>
</evidence>